<dbReference type="Proteomes" id="UP000316562">
    <property type="component" value="Unassembled WGS sequence"/>
</dbReference>
<name>A0A519BJI9_ACIG2</name>
<reference evidence="1 2" key="1">
    <citation type="journal article" date="2019" name="ISME J.">
        <title>Insights into ecological role of a new deltaproteobacterial order Candidatus Acidulodesulfobacterales by metagenomics and metatranscriptomics.</title>
        <authorList>
            <person name="Tan S."/>
            <person name="Liu J."/>
            <person name="Fang Y."/>
            <person name="Hedlund B.P."/>
            <person name="Lian Z.H."/>
            <person name="Huang L.Y."/>
            <person name="Li J.T."/>
            <person name="Huang L.N."/>
            <person name="Li W.J."/>
            <person name="Jiang H.C."/>
            <person name="Dong H.L."/>
            <person name="Shu W.S."/>
        </authorList>
    </citation>
    <scope>NUCLEOTIDE SEQUENCE [LARGE SCALE GENOMIC DNA]</scope>
    <source>
        <strain evidence="1">AP2</strain>
    </source>
</reference>
<accession>A0A519BJI9</accession>
<proteinExistence type="predicted"/>
<dbReference type="EMBL" id="SGBC01000001">
    <property type="protein sequence ID" value="RZD17431.1"/>
    <property type="molecule type" value="Genomic_DNA"/>
</dbReference>
<evidence type="ECO:0000313" key="1">
    <source>
        <dbReference type="EMBL" id="RZD17431.1"/>
    </source>
</evidence>
<organism evidence="1 2">
    <name type="scientific">Acididesulfobacter guangdongensis</name>
    <dbReference type="NCBI Taxonomy" id="2597225"/>
    <lineage>
        <taxon>Bacteria</taxon>
        <taxon>Deltaproteobacteria</taxon>
        <taxon>Candidatus Acidulodesulfobacterales</taxon>
        <taxon>Candidatus Acididesulfobacter</taxon>
    </lineage>
</organism>
<comment type="caution">
    <text evidence="1">The sequence shown here is derived from an EMBL/GenBank/DDBJ whole genome shotgun (WGS) entry which is preliminary data.</text>
</comment>
<protein>
    <submittedName>
        <fullName evidence="1">Uncharacterized protein</fullName>
    </submittedName>
</protein>
<evidence type="ECO:0000313" key="2">
    <source>
        <dbReference type="Proteomes" id="UP000316562"/>
    </source>
</evidence>
<gene>
    <name evidence="1" type="ORF">EVJ46_04200</name>
</gene>
<sequence length="148" mass="17282">MPKLSDLKLSKLSSSKYKDVIFKLHYITDISTRPGENYYNAIFKSVKAKKDFYLQENIYPELLSRYVIGTYYQNGKRIGKNKNLELMNIKFPIAGGQALKIRQINNITKPNVSIEKSIYLNDIKNQYAYFGILDDYYVIISSGQRYRP</sequence>
<dbReference type="AlphaFoldDB" id="A0A519BJI9"/>